<protein>
    <recommendedName>
        <fullName evidence="1">C2H2-type domain-containing protein</fullName>
    </recommendedName>
</protein>
<feature type="non-terminal residue" evidence="2">
    <location>
        <position position="1"/>
    </location>
</feature>
<organism evidence="2 3">
    <name type="scientific">Mucuna pruriens</name>
    <name type="common">Velvet bean</name>
    <name type="synonym">Dolichos pruriens</name>
    <dbReference type="NCBI Taxonomy" id="157652"/>
    <lineage>
        <taxon>Eukaryota</taxon>
        <taxon>Viridiplantae</taxon>
        <taxon>Streptophyta</taxon>
        <taxon>Embryophyta</taxon>
        <taxon>Tracheophyta</taxon>
        <taxon>Spermatophyta</taxon>
        <taxon>Magnoliopsida</taxon>
        <taxon>eudicotyledons</taxon>
        <taxon>Gunneridae</taxon>
        <taxon>Pentapetalae</taxon>
        <taxon>rosids</taxon>
        <taxon>fabids</taxon>
        <taxon>Fabales</taxon>
        <taxon>Fabaceae</taxon>
        <taxon>Papilionoideae</taxon>
        <taxon>50 kb inversion clade</taxon>
        <taxon>NPAAA clade</taxon>
        <taxon>indigoferoid/millettioid clade</taxon>
        <taxon>Phaseoleae</taxon>
        <taxon>Mucuna</taxon>
    </lineage>
</organism>
<name>A0A371H7Z8_MUCPR</name>
<reference evidence="2" key="1">
    <citation type="submission" date="2018-05" db="EMBL/GenBank/DDBJ databases">
        <title>Draft genome of Mucuna pruriens seed.</title>
        <authorList>
            <person name="Nnadi N.E."/>
            <person name="Vos R."/>
            <person name="Hasami M.H."/>
            <person name="Devisetty U.K."/>
            <person name="Aguiy J.C."/>
        </authorList>
    </citation>
    <scope>NUCLEOTIDE SEQUENCE [LARGE SCALE GENOMIC DNA]</scope>
    <source>
        <strain evidence="2">JCA_2017</strain>
    </source>
</reference>
<dbReference type="InterPro" id="IPR052054">
    <property type="entry name" value="Oxidative_DNA_repair_enzyme"/>
</dbReference>
<dbReference type="OrthoDB" id="4951845at2759"/>
<dbReference type="EMBL" id="QJKJ01003357">
    <property type="protein sequence ID" value="RDX98846.1"/>
    <property type="molecule type" value="Genomic_DNA"/>
</dbReference>
<dbReference type="GO" id="GO:0006285">
    <property type="term" value="P:base-excision repair, AP site formation"/>
    <property type="evidence" value="ECO:0007669"/>
    <property type="project" value="TreeGrafter"/>
</dbReference>
<dbReference type="PANTHER" id="PTHR10242:SF7">
    <property type="entry name" value="HHH-GPD DOMAIN-CONTAINING PROTEIN"/>
    <property type="match status" value="1"/>
</dbReference>
<dbReference type="InterPro" id="IPR011257">
    <property type="entry name" value="DNA_glycosylase"/>
</dbReference>
<dbReference type="AlphaFoldDB" id="A0A371H7Z8"/>
<dbReference type="GO" id="GO:0005634">
    <property type="term" value="C:nucleus"/>
    <property type="evidence" value="ECO:0007669"/>
    <property type="project" value="TreeGrafter"/>
</dbReference>
<sequence>MEEAKCLLYLPLEKCKSSFKMEVAVCNHGFFMMAPNKWIPSTKSLQRPLRLMDQSSSVIVTISHPPQDANLHIHVHDTQVLSSENQRAILAQVARMLRISDKDEKAVNVFQDLCPPAKEEGFGRIFRSPSLFEDVVKSILLCGSTWKQSLDMTKSLCELQLQLSRGPQRDLENRKENEERTRQLTSKRFHEIGNFPNSKELAKFSETDLRKQCTTLGFRARYIISLAQRAESGTHLIEKLEKECDLYSYQGVRRILSTLKGFGPFTIATTLMCLGCYQKIPADSETTRHLKQVHGKSRCNSRTVAKDAEEIYKKYAPFQFELLQSYEKDHGKLSELDASKYPRITASWFSQADNTS</sequence>
<dbReference type="SUPFAM" id="SSF48150">
    <property type="entry name" value="DNA-glycosylase"/>
    <property type="match status" value="1"/>
</dbReference>
<gene>
    <name evidence="2" type="ORF">CR513_18179</name>
</gene>
<dbReference type="PROSITE" id="PS00028">
    <property type="entry name" value="ZINC_FINGER_C2H2_1"/>
    <property type="match status" value="1"/>
</dbReference>
<proteinExistence type="predicted"/>
<evidence type="ECO:0000313" key="3">
    <source>
        <dbReference type="Proteomes" id="UP000257109"/>
    </source>
</evidence>
<dbReference type="STRING" id="157652.A0A371H7Z8"/>
<accession>A0A371H7Z8</accession>
<dbReference type="Proteomes" id="UP000257109">
    <property type="component" value="Unassembled WGS sequence"/>
</dbReference>
<comment type="caution">
    <text evidence="2">The sequence shown here is derived from an EMBL/GenBank/DDBJ whole genome shotgun (WGS) entry which is preliminary data.</text>
</comment>
<evidence type="ECO:0000313" key="2">
    <source>
        <dbReference type="EMBL" id="RDX98846.1"/>
    </source>
</evidence>
<dbReference type="InterPro" id="IPR013087">
    <property type="entry name" value="Znf_C2H2_type"/>
</dbReference>
<evidence type="ECO:0000259" key="1">
    <source>
        <dbReference type="PROSITE" id="PS00028"/>
    </source>
</evidence>
<dbReference type="PANTHER" id="PTHR10242">
    <property type="entry name" value="8-OXOGUANINE DNA GLYCOSYLASE"/>
    <property type="match status" value="1"/>
</dbReference>
<keyword evidence="3" id="KW-1185">Reference proteome</keyword>
<dbReference type="GO" id="GO:0034039">
    <property type="term" value="F:8-oxo-7,8-dihydroguanine DNA N-glycosylase activity"/>
    <property type="evidence" value="ECO:0007669"/>
    <property type="project" value="TreeGrafter"/>
</dbReference>
<feature type="domain" description="C2H2-type" evidence="1">
    <location>
        <begin position="273"/>
        <end position="294"/>
    </location>
</feature>
<dbReference type="Gene3D" id="1.10.340.30">
    <property type="entry name" value="Hypothetical protein, domain 2"/>
    <property type="match status" value="1"/>
</dbReference>